<dbReference type="EMBL" id="BANB01000094">
    <property type="protein sequence ID" value="GAN76437.1"/>
    <property type="molecule type" value="Genomic_DNA"/>
</dbReference>
<dbReference type="InterPro" id="IPR049734">
    <property type="entry name" value="NudC-like_C"/>
</dbReference>
<dbReference type="PANTHER" id="PTHR42904">
    <property type="entry name" value="NUDIX HYDROLASE, NUDC SUBFAMILY"/>
    <property type="match status" value="1"/>
</dbReference>
<dbReference type="PROSITE" id="PS51462">
    <property type="entry name" value="NUDIX"/>
    <property type="match status" value="1"/>
</dbReference>
<dbReference type="GO" id="GO:0046872">
    <property type="term" value="F:metal ion binding"/>
    <property type="evidence" value="ECO:0007669"/>
    <property type="project" value="UniProtKB-KW"/>
</dbReference>
<dbReference type="InterPro" id="IPR020084">
    <property type="entry name" value="NUDIX_hydrolase_CS"/>
</dbReference>
<organism evidence="12 13">
    <name type="scientific">Acidisphaera rubrifaciens HS-AP3</name>
    <dbReference type="NCBI Taxonomy" id="1231350"/>
    <lineage>
        <taxon>Bacteria</taxon>
        <taxon>Pseudomonadati</taxon>
        <taxon>Pseudomonadota</taxon>
        <taxon>Alphaproteobacteria</taxon>
        <taxon>Acetobacterales</taxon>
        <taxon>Acetobacteraceae</taxon>
        <taxon>Acidisphaera</taxon>
    </lineage>
</organism>
<evidence type="ECO:0000313" key="13">
    <source>
        <dbReference type="Proteomes" id="UP000032680"/>
    </source>
</evidence>
<comment type="caution">
    <text evidence="12">The sequence shown here is derived from an EMBL/GenBank/DDBJ whole genome shotgun (WGS) entry which is preliminary data.</text>
</comment>
<evidence type="ECO:0000256" key="9">
    <source>
        <dbReference type="ARBA" id="ARBA00023679"/>
    </source>
</evidence>
<dbReference type="Pfam" id="PF00293">
    <property type="entry name" value="NUDIX"/>
    <property type="match status" value="1"/>
</dbReference>
<evidence type="ECO:0000313" key="12">
    <source>
        <dbReference type="EMBL" id="GAN76437.1"/>
    </source>
</evidence>
<dbReference type="PANTHER" id="PTHR42904:SF6">
    <property type="entry name" value="NAD-CAPPED RNA HYDROLASE NUDT12"/>
    <property type="match status" value="1"/>
</dbReference>
<dbReference type="Gene3D" id="3.90.79.10">
    <property type="entry name" value="Nucleoside Triphosphate Pyrophosphohydrolase"/>
    <property type="match status" value="1"/>
</dbReference>
<dbReference type="PROSITE" id="PS00893">
    <property type="entry name" value="NUDIX_BOX"/>
    <property type="match status" value="1"/>
</dbReference>
<evidence type="ECO:0000256" key="8">
    <source>
        <dbReference type="ARBA" id="ARBA00023027"/>
    </source>
</evidence>
<dbReference type="SUPFAM" id="SSF55811">
    <property type="entry name" value="Nudix"/>
    <property type="match status" value="1"/>
</dbReference>
<dbReference type="InterPro" id="IPR015376">
    <property type="entry name" value="Znr_NADH_PPase"/>
</dbReference>
<evidence type="ECO:0000256" key="6">
    <source>
        <dbReference type="ARBA" id="ARBA00022801"/>
    </source>
</evidence>
<dbReference type="GO" id="GO:0019677">
    <property type="term" value="P:NAD+ catabolic process"/>
    <property type="evidence" value="ECO:0007669"/>
    <property type="project" value="TreeGrafter"/>
</dbReference>
<keyword evidence="6 10" id="KW-0378">Hydrolase</keyword>
<keyword evidence="8" id="KW-0520">NAD</keyword>
<dbReference type="Proteomes" id="UP000032680">
    <property type="component" value="Unassembled WGS sequence"/>
</dbReference>
<keyword evidence="7" id="KW-0460">Magnesium</keyword>
<dbReference type="RefSeq" id="WP_048860244.1">
    <property type="nucleotide sequence ID" value="NZ_BANB01000094.1"/>
</dbReference>
<evidence type="ECO:0000256" key="4">
    <source>
        <dbReference type="ARBA" id="ARBA00012381"/>
    </source>
</evidence>
<sequence>MLRIIASRSNVYTGSPLDRVSERRDDAAWVAALMAAEDALFVPLWRSRSLVTGTEAGAPAAVLLDPAAAAAIAPRPDDAAHPWALLGLLDGRPVFTVDLSAAEEPAALVPEMLGSFAELRRIGPALPAGQAAMLAHARGLMHWRSRHRFCGVCGQPCLPRAAGNVMVCTGCEAQHFPRTDPAVIMLVVAGDRALLGHSHRFPTQTMYSTLAGFVEPGESLEEAVRREVAEEAGVRVGDVVYHSSQPWPFPASIMLGFYGEALSEEIAIADEELRDARWFSRAEIRDRRAHGFSIPPRDSIARHLIDDWMAAG</sequence>
<evidence type="ECO:0000256" key="2">
    <source>
        <dbReference type="ARBA" id="ARBA00001947"/>
    </source>
</evidence>
<dbReference type="GO" id="GO:0005829">
    <property type="term" value="C:cytosol"/>
    <property type="evidence" value="ECO:0007669"/>
    <property type="project" value="TreeGrafter"/>
</dbReference>
<reference evidence="12 13" key="1">
    <citation type="submission" date="2012-11" db="EMBL/GenBank/DDBJ databases">
        <title>Whole genome sequence of Acidisphaera rubrifaciens HS-AP3.</title>
        <authorList>
            <person name="Azuma Y."/>
            <person name="Higashiura N."/>
            <person name="Hirakawa H."/>
            <person name="Matsushita K."/>
        </authorList>
    </citation>
    <scope>NUCLEOTIDE SEQUENCE [LARGE SCALE GENOMIC DNA]</scope>
    <source>
        <strain evidence="12 13">HS-AP3</strain>
    </source>
</reference>
<gene>
    <name evidence="12" type="ORF">Asru_0094_02</name>
</gene>
<comment type="cofactor">
    <cofactor evidence="1">
        <name>Mg(2+)</name>
        <dbReference type="ChEBI" id="CHEBI:18420"/>
    </cofactor>
</comment>
<dbReference type="InterPro" id="IPR015797">
    <property type="entry name" value="NUDIX_hydrolase-like_dom_sf"/>
</dbReference>
<keyword evidence="13" id="KW-1185">Reference proteome</keyword>
<dbReference type="InterPro" id="IPR000086">
    <property type="entry name" value="NUDIX_hydrolase_dom"/>
</dbReference>
<dbReference type="CDD" id="cd03429">
    <property type="entry name" value="NUDIX_NADH_pyrophosphatase_Nudt13"/>
    <property type="match status" value="1"/>
</dbReference>
<accession>A0A0D6P444</accession>
<dbReference type="Gene3D" id="3.90.79.20">
    <property type="match status" value="1"/>
</dbReference>
<dbReference type="Pfam" id="PF09297">
    <property type="entry name" value="Zn_ribbon_NUD"/>
    <property type="match status" value="1"/>
</dbReference>
<evidence type="ECO:0000256" key="10">
    <source>
        <dbReference type="RuleBase" id="RU003476"/>
    </source>
</evidence>
<dbReference type="GO" id="GO:0035529">
    <property type="term" value="F:NADH pyrophosphatase activity"/>
    <property type="evidence" value="ECO:0007669"/>
    <property type="project" value="TreeGrafter"/>
</dbReference>
<evidence type="ECO:0000256" key="7">
    <source>
        <dbReference type="ARBA" id="ARBA00022842"/>
    </source>
</evidence>
<dbReference type="InterPro" id="IPR015375">
    <property type="entry name" value="NADH_PPase-like_N"/>
</dbReference>
<keyword evidence="5" id="KW-0479">Metal-binding</keyword>
<protein>
    <recommendedName>
        <fullName evidence="4">NAD(+) diphosphatase</fullName>
        <ecNumber evidence="4">3.6.1.22</ecNumber>
    </recommendedName>
</protein>
<dbReference type="GO" id="GO:0006742">
    <property type="term" value="P:NADP+ catabolic process"/>
    <property type="evidence" value="ECO:0007669"/>
    <property type="project" value="TreeGrafter"/>
</dbReference>
<dbReference type="NCBIfam" id="NF001299">
    <property type="entry name" value="PRK00241.1"/>
    <property type="match status" value="1"/>
</dbReference>
<proteinExistence type="inferred from homology"/>
<evidence type="ECO:0000256" key="1">
    <source>
        <dbReference type="ARBA" id="ARBA00001946"/>
    </source>
</evidence>
<dbReference type="InterPro" id="IPR020476">
    <property type="entry name" value="Nudix_hydrolase"/>
</dbReference>
<comment type="cofactor">
    <cofactor evidence="2">
        <name>Zn(2+)</name>
        <dbReference type="ChEBI" id="CHEBI:29105"/>
    </cofactor>
</comment>
<name>A0A0D6P444_9PROT</name>
<comment type="similarity">
    <text evidence="3">Belongs to the Nudix hydrolase family. NudC subfamily.</text>
</comment>
<evidence type="ECO:0000256" key="3">
    <source>
        <dbReference type="ARBA" id="ARBA00009595"/>
    </source>
</evidence>
<evidence type="ECO:0000259" key="11">
    <source>
        <dbReference type="PROSITE" id="PS51462"/>
    </source>
</evidence>
<dbReference type="InterPro" id="IPR050241">
    <property type="entry name" value="NAD-cap_RNA_hydrolase_NudC"/>
</dbReference>
<dbReference type="OrthoDB" id="9791656at2"/>
<evidence type="ECO:0000256" key="5">
    <source>
        <dbReference type="ARBA" id="ARBA00022723"/>
    </source>
</evidence>
<feature type="domain" description="Nudix hydrolase" evidence="11">
    <location>
        <begin position="177"/>
        <end position="302"/>
    </location>
</feature>
<dbReference type="Pfam" id="PF09296">
    <property type="entry name" value="NUDIX-like"/>
    <property type="match status" value="1"/>
</dbReference>
<dbReference type="PRINTS" id="PR00502">
    <property type="entry name" value="NUDIXFAMILY"/>
</dbReference>
<dbReference type="EC" id="3.6.1.22" evidence="4"/>
<comment type="catalytic activity">
    <reaction evidence="9">
        <text>a 5'-end NAD(+)-phospho-ribonucleoside in mRNA + H2O = a 5'-end phospho-adenosine-phospho-ribonucleoside in mRNA + beta-nicotinamide D-ribonucleotide + 2 H(+)</text>
        <dbReference type="Rhea" id="RHEA:60876"/>
        <dbReference type="Rhea" id="RHEA-COMP:15698"/>
        <dbReference type="Rhea" id="RHEA-COMP:15719"/>
        <dbReference type="ChEBI" id="CHEBI:14649"/>
        <dbReference type="ChEBI" id="CHEBI:15377"/>
        <dbReference type="ChEBI" id="CHEBI:15378"/>
        <dbReference type="ChEBI" id="CHEBI:144029"/>
        <dbReference type="ChEBI" id="CHEBI:144051"/>
    </reaction>
    <physiologicalReaction direction="left-to-right" evidence="9">
        <dbReference type="Rhea" id="RHEA:60877"/>
    </physiologicalReaction>
</comment>
<dbReference type="AlphaFoldDB" id="A0A0D6P444"/>